<evidence type="ECO:0000313" key="1">
    <source>
        <dbReference type="EMBL" id="OMI38108.1"/>
    </source>
</evidence>
<accession>A0A1R1SII7</accession>
<organism evidence="1 2">
    <name type="scientific">Streptomyces sparsogenes DSM 40356</name>
    <dbReference type="NCBI Taxonomy" id="1331668"/>
    <lineage>
        <taxon>Bacteria</taxon>
        <taxon>Bacillati</taxon>
        <taxon>Actinomycetota</taxon>
        <taxon>Actinomycetes</taxon>
        <taxon>Kitasatosporales</taxon>
        <taxon>Streptomycetaceae</taxon>
        <taxon>Streptomyces</taxon>
    </lineage>
</organism>
<name>A0A1R1SII7_9ACTN</name>
<evidence type="ECO:0000313" key="2">
    <source>
        <dbReference type="Proteomes" id="UP000186168"/>
    </source>
</evidence>
<comment type="caution">
    <text evidence="1">The sequence shown here is derived from an EMBL/GenBank/DDBJ whole genome shotgun (WGS) entry which is preliminary data.</text>
</comment>
<reference evidence="1 2" key="1">
    <citation type="submission" date="2013-05" db="EMBL/GenBank/DDBJ databases">
        <title>Genome sequence of Streptomyces sparsogenes DSM 40356.</title>
        <authorList>
            <person name="Coyne S."/>
            <person name="Seebeck F.P."/>
        </authorList>
    </citation>
    <scope>NUCLEOTIDE SEQUENCE [LARGE SCALE GENOMIC DNA]</scope>
    <source>
        <strain evidence="1 2">DSM 40356</strain>
    </source>
</reference>
<gene>
    <name evidence="1" type="ORF">SPAR_17795</name>
</gene>
<keyword evidence="2" id="KW-1185">Reference proteome</keyword>
<sequence>MSNIFTDAIRVYARPDDRITGVEAQWITWMLLGRHGSYHVPVVTRRGPEGAYVDIQYGSGKSPDIVNFSQDHAPYLYGSLWGRHYNEGGDQDIIWQGDVNDGPHRYCRYGFDEVRVATTAGDRPPVGPEAPWRRHPDGSWRLFVAGSYRTGNCRYADVGPMATPATPLPDPPPAALPTPTTPNDEGEALTALHPHWLAPLADDHPDVTWIEYRWRGRVVHRAREEDDWDGPAWQHRCADDWDNCLDPDFLRATGATGLLAPEEVYERDREDWEKRGSR</sequence>
<protein>
    <submittedName>
        <fullName evidence="1">Uncharacterized protein</fullName>
    </submittedName>
</protein>
<dbReference type="EMBL" id="ASQP01000248">
    <property type="protein sequence ID" value="OMI38108.1"/>
    <property type="molecule type" value="Genomic_DNA"/>
</dbReference>
<proteinExistence type="predicted"/>
<dbReference type="RefSeq" id="WP_065958921.1">
    <property type="nucleotide sequence ID" value="NZ_ASQP01000248.1"/>
</dbReference>
<dbReference type="AlphaFoldDB" id="A0A1R1SII7"/>
<dbReference type="GeneID" id="96742017"/>
<dbReference type="Proteomes" id="UP000186168">
    <property type="component" value="Unassembled WGS sequence"/>
</dbReference>